<accession>A0ABP7SWE3</accession>
<keyword evidence="2" id="KW-1185">Reference proteome</keyword>
<organism evidence="1 2">
    <name type="scientific">Allokutzneria multivorans</name>
    <dbReference type="NCBI Taxonomy" id="1142134"/>
    <lineage>
        <taxon>Bacteria</taxon>
        <taxon>Bacillati</taxon>
        <taxon>Actinomycetota</taxon>
        <taxon>Actinomycetes</taxon>
        <taxon>Pseudonocardiales</taxon>
        <taxon>Pseudonocardiaceae</taxon>
        <taxon>Allokutzneria</taxon>
    </lineage>
</organism>
<comment type="caution">
    <text evidence="1">The sequence shown here is derived from an EMBL/GenBank/DDBJ whole genome shotgun (WGS) entry which is preliminary data.</text>
</comment>
<protein>
    <submittedName>
        <fullName evidence="1">Uncharacterized protein</fullName>
    </submittedName>
</protein>
<gene>
    <name evidence="1" type="ORF">GCM10022247_46020</name>
</gene>
<reference evidence="2" key="1">
    <citation type="journal article" date="2019" name="Int. J. Syst. Evol. Microbiol.">
        <title>The Global Catalogue of Microorganisms (GCM) 10K type strain sequencing project: providing services to taxonomists for standard genome sequencing and annotation.</title>
        <authorList>
            <consortium name="The Broad Institute Genomics Platform"/>
            <consortium name="The Broad Institute Genome Sequencing Center for Infectious Disease"/>
            <person name="Wu L."/>
            <person name="Ma J."/>
        </authorList>
    </citation>
    <scope>NUCLEOTIDE SEQUENCE [LARGE SCALE GENOMIC DNA]</scope>
    <source>
        <strain evidence="2">JCM 17342</strain>
    </source>
</reference>
<evidence type="ECO:0000313" key="2">
    <source>
        <dbReference type="Proteomes" id="UP001501747"/>
    </source>
</evidence>
<dbReference type="EMBL" id="BAABAL010000017">
    <property type="protein sequence ID" value="GAA4017494.1"/>
    <property type="molecule type" value="Genomic_DNA"/>
</dbReference>
<dbReference type="Proteomes" id="UP001501747">
    <property type="component" value="Unassembled WGS sequence"/>
</dbReference>
<evidence type="ECO:0000313" key="1">
    <source>
        <dbReference type="EMBL" id="GAA4017494.1"/>
    </source>
</evidence>
<name>A0ABP7SWE3_9PSEU</name>
<proteinExistence type="predicted"/>
<sequence length="64" mass="7107">MSVLNDSFSYLNSLKESFRELDAPKAALIAESQRRPEMRVGVTRTVVMVASLWSASGVRRMCSA</sequence>